<accession>A0A7S2M2B3</accession>
<gene>
    <name evidence="1" type="ORF">BRAN1462_LOCUS45473</name>
</gene>
<protein>
    <recommendedName>
        <fullName evidence="2">Aminoglycoside phosphotransferase domain-containing protein</fullName>
    </recommendedName>
</protein>
<dbReference type="AlphaFoldDB" id="A0A7S2M2B3"/>
<dbReference type="EMBL" id="HBGW01071296">
    <property type="protein sequence ID" value="CAD9621408.1"/>
    <property type="molecule type" value="Transcribed_RNA"/>
</dbReference>
<organism evidence="1">
    <name type="scientific">Zooxanthella nutricula</name>
    <dbReference type="NCBI Taxonomy" id="1333877"/>
    <lineage>
        <taxon>Eukaryota</taxon>
        <taxon>Sar</taxon>
        <taxon>Alveolata</taxon>
        <taxon>Dinophyceae</taxon>
        <taxon>Peridiniales</taxon>
        <taxon>Peridiniales incertae sedis</taxon>
        <taxon>Zooxanthella</taxon>
    </lineage>
</organism>
<sequence length="303" mass="33979">MLRGDAKEYYMLLIRQHALIAGAHKRGAFGDEASLRFAITFRSSRPEDYNMNPRGFSFHEEPGVVANKLTAAIKFFAETAKMLFPPYVTTSGFQNKFRKTMQKLCSYSAEIEYWKHSDPNYVALGHQNLNMDNAYFWRTSEGALDCGIFDFGGFSSSSVAHRIWWGLNCAEFEQIKANLQGYIEAFVALYQDYGGPPLDAGLVRMMAVLTALQNLYFMVAAVPNCLTQCPLAQWETIKDRHDPRVASDVGGKSTLRTTLRVMDNGLRMLEELAADRVLDDWEQQVYVGRMGGAAKTAAMINGG</sequence>
<evidence type="ECO:0000313" key="1">
    <source>
        <dbReference type="EMBL" id="CAD9621408.1"/>
    </source>
</evidence>
<proteinExistence type="predicted"/>
<evidence type="ECO:0008006" key="2">
    <source>
        <dbReference type="Google" id="ProtNLM"/>
    </source>
</evidence>
<name>A0A7S2M2B3_9DINO</name>
<reference evidence="1" key="1">
    <citation type="submission" date="2021-01" db="EMBL/GenBank/DDBJ databases">
        <authorList>
            <person name="Corre E."/>
            <person name="Pelletier E."/>
            <person name="Niang G."/>
            <person name="Scheremetjew M."/>
            <person name="Finn R."/>
            <person name="Kale V."/>
            <person name="Holt S."/>
            <person name="Cochrane G."/>
            <person name="Meng A."/>
            <person name="Brown T."/>
            <person name="Cohen L."/>
        </authorList>
    </citation>
    <scope>NUCLEOTIDE SEQUENCE</scope>
    <source>
        <strain evidence="1">RCC3387</strain>
    </source>
</reference>